<evidence type="ECO:0000313" key="1">
    <source>
        <dbReference type="EMBL" id="KAL3118691.1"/>
    </source>
</evidence>
<dbReference type="Proteomes" id="UP001620626">
    <property type="component" value="Unassembled WGS sequence"/>
</dbReference>
<gene>
    <name evidence="1" type="ORF">niasHT_006519</name>
</gene>
<comment type="caution">
    <text evidence="1">The sequence shown here is derived from an EMBL/GenBank/DDBJ whole genome shotgun (WGS) entry which is preliminary data.</text>
</comment>
<organism evidence="1 2">
    <name type="scientific">Heterodera trifolii</name>
    <dbReference type="NCBI Taxonomy" id="157864"/>
    <lineage>
        <taxon>Eukaryota</taxon>
        <taxon>Metazoa</taxon>
        <taxon>Ecdysozoa</taxon>
        <taxon>Nematoda</taxon>
        <taxon>Chromadorea</taxon>
        <taxon>Rhabditida</taxon>
        <taxon>Tylenchina</taxon>
        <taxon>Tylenchomorpha</taxon>
        <taxon>Tylenchoidea</taxon>
        <taxon>Heteroderidae</taxon>
        <taxon>Heteroderinae</taxon>
        <taxon>Heterodera</taxon>
    </lineage>
</organism>
<reference evidence="1 2" key="1">
    <citation type="submission" date="2024-10" db="EMBL/GenBank/DDBJ databases">
        <authorList>
            <person name="Kim D."/>
        </authorList>
    </citation>
    <scope>NUCLEOTIDE SEQUENCE [LARGE SCALE GENOMIC DNA]</scope>
    <source>
        <strain evidence="1">BH-2024</strain>
    </source>
</reference>
<sequence>MFPPLPYYIARRCSAASSSSSSSPIALFSAASPPTLRPPALANARPLHHQQQQRLAEKAGTTVLLLHGGEPRTNFYARAHLSRVLVDRLAVPNWVGMLIADFYFACSAFPARCIADSVHFPQNVDQLNWLRLRLECALALLLPEFGPFRCLSATGQADDQTNVGPQLHSAISHGMDNLLLFPLQTQCRTRPLLVAIRKAIGAMANQTQCQQKQTERTTGFVCARQFVVRNSPVSFSLLIADDQIAWTHCFVQYWVERILPLFADYGAIIFTAVRPTPVEQLERAARRVMHALYRHSPLATPWRCAVHYAWDQPFGHWVDRLALMRWRRHTLAHCVHRLRRKGIVGPLLVVPLDSMMEDFDVHTTLPALIAALRVPPTTSSRSSNNVVHLLPTRPLAEDAALVHSLAEFVKFVMLNPQKFCLSTPTDGPKNE</sequence>
<dbReference type="EMBL" id="JBICBT010000269">
    <property type="protein sequence ID" value="KAL3118691.1"/>
    <property type="molecule type" value="Genomic_DNA"/>
</dbReference>
<name>A0ABD2LU84_9BILA</name>
<accession>A0ABD2LU84</accession>
<proteinExistence type="predicted"/>
<protein>
    <submittedName>
        <fullName evidence="1">Uncharacterized protein</fullName>
    </submittedName>
</protein>
<dbReference type="AlphaFoldDB" id="A0ABD2LU84"/>
<evidence type="ECO:0000313" key="2">
    <source>
        <dbReference type="Proteomes" id="UP001620626"/>
    </source>
</evidence>
<keyword evidence="2" id="KW-1185">Reference proteome</keyword>